<keyword evidence="9" id="KW-0472">Membrane</keyword>
<evidence type="ECO:0000256" key="5">
    <source>
        <dbReference type="ARBA" id="ARBA00022692"/>
    </source>
</evidence>
<keyword evidence="10" id="KW-0998">Cell outer membrane</keyword>
<dbReference type="PANTHER" id="PTHR34501">
    <property type="entry name" value="PROTEIN YDDL-RELATED"/>
    <property type="match status" value="1"/>
</dbReference>
<evidence type="ECO:0000256" key="9">
    <source>
        <dbReference type="ARBA" id="ARBA00023136"/>
    </source>
</evidence>
<dbReference type="Proteomes" id="UP000494119">
    <property type="component" value="Unassembled WGS sequence"/>
</dbReference>
<keyword evidence="4" id="KW-1134">Transmembrane beta strand</keyword>
<evidence type="ECO:0000256" key="1">
    <source>
        <dbReference type="ARBA" id="ARBA00004571"/>
    </source>
</evidence>
<sequence>MKHYLAIGTLLLSCNAFAQSSVTLYGIMSVGVEWVNNSGGSHVYKMLSGANQNSRWGLKVREDLGGGLYALAQLENGFDVTSGAFQQGGRMFGRQAFVGLGDQRFGTLTLGRQYDEFWDYLSQMAPLTTNGLAAHPGDADNLMGSWRYNNSVKYSFPSIGGFNASVLYAFSNAAGAFNFNRAWSAGGSYTWSNIKIAAAYAELDRPGTANTAGAVTDDYAAAPFFLFRTSPINRSVGTERQRNYGVGSTVQFGKAGTWNVIVDQSSFRYLDGTSFRLTNFDTSYSYPINPALTVGAAYIFSMGRYGGAADSRAHWHTAQISLDYLLSKRTDIYVYDDFQAASGRYAVAAIYGNAPSTTSNQNLVMCGIRHRF</sequence>
<evidence type="ECO:0000313" key="13">
    <source>
        <dbReference type="EMBL" id="CAB3807066.1"/>
    </source>
</evidence>
<organism evidence="13 14">
    <name type="scientific">Paraburkholderia caffeinitolerans</name>
    <dbReference type="NCBI Taxonomy" id="1723730"/>
    <lineage>
        <taxon>Bacteria</taxon>
        <taxon>Pseudomonadati</taxon>
        <taxon>Pseudomonadota</taxon>
        <taxon>Betaproteobacteria</taxon>
        <taxon>Burkholderiales</taxon>
        <taxon>Burkholderiaceae</taxon>
        <taxon>Paraburkholderia</taxon>
    </lineage>
</organism>
<comment type="subcellular location">
    <subcellularLocation>
        <location evidence="1">Cell outer membrane</location>
        <topology evidence="1">Multi-pass membrane protein</topology>
    </subcellularLocation>
</comment>
<dbReference type="GO" id="GO:0006811">
    <property type="term" value="P:monoatomic ion transport"/>
    <property type="evidence" value="ECO:0007669"/>
    <property type="project" value="UniProtKB-KW"/>
</dbReference>
<evidence type="ECO:0000256" key="8">
    <source>
        <dbReference type="ARBA" id="ARBA00023114"/>
    </source>
</evidence>
<feature type="chain" id="PRO_5026720896" evidence="11">
    <location>
        <begin position="19"/>
        <end position="372"/>
    </location>
</feature>
<dbReference type="Pfam" id="PF13609">
    <property type="entry name" value="Porin_4"/>
    <property type="match status" value="1"/>
</dbReference>
<keyword evidence="8" id="KW-0626">Porin</keyword>
<feature type="domain" description="Porin" evidence="12">
    <location>
        <begin position="11"/>
        <end position="334"/>
    </location>
</feature>
<dbReference type="GO" id="GO:0015288">
    <property type="term" value="F:porin activity"/>
    <property type="evidence" value="ECO:0007669"/>
    <property type="project" value="UniProtKB-KW"/>
</dbReference>
<dbReference type="SUPFAM" id="SSF56935">
    <property type="entry name" value="Porins"/>
    <property type="match status" value="1"/>
</dbReference>
<evidence type="ECO:0000256" key="7">
    <source>
        <dbReference type="ARBA" id="ARBA00023065"/>
    </source>
</evidence>
<dbReference type="InterPro" id="IPR050298">
    <property type="entry name" value="Gram-neg_bact_OMP"/>
</dbReference>
<dbReference type="PANTHER" id="PTHR34501:SF9">
    <property type="entry name" value="MAJOR OUTER MEMBRANE PROTEIN P.IA"/>
    <property type="match status" value="1"/>
</dbReference>
<dbReference type="GO" id="GO:0009279">
    <property type="term" value="C:cell outer membrane"/>
    <property type="evidence" value="ECO:0007669"/>
    <property type="project" value="UniProtKB-SubCell"/>
</dbReference>
<name>A0A6J5GVM8_9BURK</name>
<dbReference type="InterPro" id="IPR002299">
    <property type="entry name" value="Porin_Neis"/>
</dbReference>
<keyword evidence="14" id="KW-1185">Reference proteome</keyword>
<comment type="subunit">
    <text evidence="2">Homotrimer.</text>
</comment>
<evidence type="ECO:0000256" key="6">
    <source>
        <dbReference type="ARBA" id="ARBA00022729"/>
    </source>
</evidence>
<dbReference type="EMBL" id="CADIKL010000052">
    <property type="protein sequence ID" value="CAB3807066.1"/>
    <property type="molecule type" value="Genomic_DNA"/>
</dbReference>
<keyword evidence="5" id="KW-0812">Transmembrane</keyword>
<gene>
    <name evidence="13" type="ORF">LMG28688_06466</name>
</gene>
<evidence type="ECO:0000256" key="2">
    <source>
        <dbReference type="ARBA" id="ARBA00011233"/>
    </source>
</evidence>
<dbReference type="AlphaFoldDB" id="A0A6J5GVM8"/>
<dbReference type="GO" id="GO:0046930">
    <property type="term" value="C:pore complex"/>
    <property type="evidence" value="ECO:0007669"/>
    <property type="project" value="UniProtKB-KW"/>
</dbReference>
<evidence type="ECO:0000256" key="3">
    <source>
        <dbReference type="ARBA" id="ARBA00022448"/>
    </source>
</evidence>
<evidence type="ECO:0000259" key="12">
    <source>
        <dbReference type="Pfam" id="PF13609"/>
    </source>
</evidence>
<evidence type="ECO:0000256" key="11">
    <source>
        <dbReference type="SAM" id="SignalP"/>
    </source>
</evidence>
<proteinExistence type="predicted"/>
<keyword evidence="3" id="KW-0813">Transport</keyword>
<dbReference type="InterPro" id="IPR033900">
    <property type="entry name" value="Gram_neg_porin_domain"/>
</dbReference>
<dbReference type="PRINTS" id="PR00184">
    <property type="entry name" value="NEISSPPORIN"/>
</dbReference>
<evidence type="ECO:0000256" key="10">
    <source>
        <dbReference type="ARBA" id="ARBA00023237"/>
    </source>
</evidence>
<dbReference type="CDD" id="cd00342">
    <property type="entry name" value="gram_neg_porins"/>
    <property type="match status" value="1"/>
</dbReference>
<evidence type="ECO:0000256" key="4">
    <source>
        <dbReference type="ARBA" id="ARBA00022452"/>
    </source>
</evidence>
<dbReference type="Gene3D" id="2.40.160.10">
    <property type="entry name" value="Porin"/>
    <property type="match status" value="1"/>
</dbReference>
<feature type="signal peptide" evidence="11">
    <location>
        <begin position="1"/>
        <end position="18"/>
    </location>
</feature>
<evidence type="ECO:0000313" key="14">
    <source>
        <dbReference type="Proteomes" id="UP000494119"/>
    </source>
</evidence>
<dbReference type="InterPro" id="IPR023614">
    <property type="entry name" value="Porin_dom_sf"/>
</dbReference>
<dbReference type="RefSeq" id="WP_175197970.1">
    <property type="nucleotide sequence ID" value="NZ_CADIKL010000052.1"/>
</dbReference>
<keyword evidence="7" id="KW-0406">Ion transport</keyword>
<accession>A0A6J5GVM8</accession>
<keyword evidence="6 11" id="KW-0732">Signal</keyword>
<protein>
    <submittedName>
        <fullName evidence="13">Outer membrane porin protein</fullName>
    </submittedName>
</protein>
<reference evidence="13 14" key="1">
    <citation type="submission" date="2020-04" db="EMBL/GenBank/DDBJ databases">
        <authorList>
            <person name="De Canck E."/>
        </authorList>
    </citation>
    <scope>NUCLEOTIDE SEQUENCE [LARGE SCALE GENOMIC DNA]</scope>
    <source>
        <strain evidence="13 14">LMG 28688</strain>
    </source>
</reference>